<dbReference type="NCBIfam" id="TIGR00639">
    <property type="entry name" value="PurN"/>
    <property type="match status" value="1"/>
</dbReference>
<dbReference type="Proteomes" id="UP000526501">
    <property type="component" value="Unassembled WGS sequence"/>
</dbReference>
<feature type="binding site" evidence="4">
    <location>
        <begin position="11"/>
        <end position="13"/>
    </location>
    <ligand>
        <name>N(1)-(5-phospho-beta-D-ribosyl)glycinamide</name>
        <dbReference type="ChEBI" id="CHEBI:143788"/>
    </ligand>
</feature>
<feature type="domain" description="Formyl transferase N-terminal" evidence="5">
    <location>
        <begin position="1"/>
        <end position="186"/>
    </location>
</feature>
<proteinExistence type="inferred from homology"/>
<evidence type="ECO:0000313" key="7">
    <source>
        <dbReference type="Proteomes" id="UP000526501"/>
    </source>
</evidence>
<dbReference type="InterPro" id="IPR036477">
    <property type="entry name" value="Formyl_transf_N_sf"/>
</dbReference>
<comment type="caution">
    <text evidence="4">Lacks conserved residue(s) required for the propagation of feature annotation.</text>
</comment>
<keyword evidence="3 4" id="KW-0658">Purine biosynthesis</keyword>
<dbReference type="UniPathway" id="UPA00074">
    <property type="reaction ID" value="UER00126"/>
</dbReference>
<accession>A0A7X1E8X7</accession>
<dbReference type="HAMAP" id="MF_01930">
    <property type="entry name" value="PurN"/>
    <property type="match status" value="1"/>
</dbReference>
<dbReference type="EMBL" id="JACHVC010000012">
    <property type="protein sequence ID" value="MBC2606771.1"/>
    <property type="molecule type" value="Genomic_DNA"/>
</dbReference>
<name>A0A7X1E8X7_9BACT</name>
<dbReference type="Gene3D" id="3.40.50.170">
    <property type="entry name" value="Formyl transferase, N-terminal domain"/>
    <property type="match status" value="1"/>
</dbReference>
<dbReference type="GO" id="GO:0006189">
    <property type="term" value="P:'de novo' IMP biosynthetic process"/>
    <property type="evidence" value="ECO:0007669"/>
    <property type="project" value="UniProtKB-UniRule"/>
</dbReference>
<dbReference type="PANTHER" id="PTHR43369:SF2">
    <property type="entry name" value="PHOSPHORIBOSYLGLYCINAMIDE FORMYLTRANSFERASE"/>
    <property type="match status" value="1"/>
</dbReference>
<comment type="caution">
    <text evidence="6">The sequence shown here is derived from an EMBL/GenBank/DDBJ whole genome shotgun (WGS) entry which is preliminary data.</text>
</comment>
<keyword evidence="7" id="KW-1185">Reference proteome</keyword>
<evidence type="ECO:0000313" key="6">
    <source>
        <dbReference type="EMBL" id="MBC2606771.1"/>
    </source>
</evidence>
<dbReference type="InterPro" id="IPR002376">
    <property type="entry name" value="Formyl_transf_N"/>
</dbReference>
<organism evidence="6 7">
    <name type="scientific">Pelagicoccus albus</name>
    <dbReference type="NCBI Taxonomy" id="415222"/>
    <lineage>
        <taxon>Bacteria</taxon>
        <taxon>Pseudomonadati</taxon>
        <taxon>Verrucomicrobiota</taxon>
        <taxon>Opitutia</taxon>
        <taxon>Puniceicoccales</taxon>
        <taxon>Pelagicoccaceae</taxon>
        <taxon>Pelagicoccus</taxon>
    </lineage>
</organism>
<dbReference type="InterPro" id="IPR004607">
    <property type="entry name" value="GART"/>
</dbReference>
<comment type="catalytic activity">
    <reaction evidence="4">
        <text>N(1)-(5-phospho-beta-D-ribosyl)glycinamide + (6R)-10-formyltetrahydrofolate = N(2)-formyl-N(1)-(5-phospho-beta-D-ribosyl)glycinamide + (6S)-5,6,7,8-tetrahydrofolate + H(+)</text>
        <dbReference type="Rhea" id="RHEA:15053"/>
        <dbReference type="ChEBI" id="CHEBI:15378"/>
        <dbReference type="ChEBI" id="CHEBI:57453"/>
        <dbReference type="ChEBI" id="CHEBI:143788"/>
        <dbReference type="ChEBI" id="CHEBI:147286"/>
        <dbReference type="ChEBI" id="CHEBI:195366"/>
        <dbReference type="EC" id="2.1.2.2"/>
    </reaction>
</comment>
<dbReference type="PANTHER" id="PTHR43369">
    <property type="entry name" value="PHOSPHORIBOSYLGLYCINAMIDE FORMYLTRANSFERASE"/>
    <property type="match status" value="1"/>
</dbReference>
<evidence type="ECO:0000256" key="2">
    <source>
        <dbReference type="ARBA" id="ARBA00022679"/>
    </source>
</evidence>
<dbReference type="RefSeq" id="WP_185660636.1">
    <property type="nucleotide sequence ID" value="NZ_CAWPOO010000012.1"/>
</dbReference>
<dbReference type="GO" id="GO:0004644">
    <property type="term" value="F:phosphoribosylglycinamide formyltransferase activity"/>
    <property type="evidence" value="ECO:0007669"/>
    <property type="project" value="UniProtKB-UniRule"/>
</dbReference>
<evidence type="ECO:0000259" key="5">
    <source>
        <dbReference type="Pfam" id="PF00551"/>
    </source>
</evidence>
<comment type="function">
    <text evidence="4">Catalyzes the transfer of a formyl group from 10-formyltetrahydrofolate to 5-phospho-ribosyl-glycinamide (GAR), producing 5-phospho-ribosyl-N-formylglycinamide (FGAR) and tetrahydrofolate.</text>
</comment>
<dbReference type="CDD" id="cd08645">
    <property type="entry name" value="FMT_core_GART"/>
    <property type="match status" value="1"/>
</dbReference>
<feature type="site" description="Raises pKa of active site His" evidence="4">
    <location>
        <position position="149"/>
    </location>
</feature>
<evidence type="ECO:0000256" key="4">
    <source>
        <dbReference type="HAMAP-Rule" id="MF_01930"/>
    </source>
</evidence>
<dbReference type="Pfam" id="PF00551">
    <property type="entry name" value="Formyl_trans_N"/>
    <property type="match status" value="1"/>
</dbReference>
<keyword evidence="2 4" id="KW-0808">Transferase</keyword>
<dbReference type="AlphaFoldDB" id="A0A7X1E8X7"/>
<feature type="binding site" evidence="4">
    <location>
        <position position="106"/>
    </location>
    <ligand>
        <name>(6R)-10-formyltetrahydrofolate</name>
        <dbReference type="ChEBI" id="CHEBI:195366"/>
    </ligand>
</feature>
<dbReference type="EC" id="2.1.2.2" evidence="4"/>
<comment type="pathway">
    <text evidence="1 4">Purine metabolism; IMP biosynthesis via de novo pathway; N(2)-formyl-N(1)-(5-phospho-D-ribosyl)glycinamide from N(1)-(5-phospho-D-ribosyl)glycinamide (10-formyl THF route): step 1/1.</text>
</comment>
<evidence type="ECO:0000256" key="1">
    <source>
        <dbReference type="ARBA" id="ARBA00005054"/>
    </source>
</evidence>
<evidence type="ECO:0000256" key="3">
    <source>
        <dbReference type="ARBA" id="ARBA00022755"/>
    </source>
</evidence>
<sequence>MKLGFLASHGGSNMQAILDRCADGSIAATPALLVCNNPKAHAIERAALAGMPAKVLNGKTHPDLADLDAAILQSMREAGVDLLILAGYMKKIGPQVLTAFQGKILNIHPSLLPKFGGHGMYGMRVHEAVLEAGESESGATVHLVTEKFDEGPILQQAQVPVLENDTAESLQARVLEQEHRLYPDTIAKIASGQISLS</sequence>
<reference evidence="6 7" key="1">
    <citation type="submission" date="2020-07" db="EMBL/GenBank/DDBJ databases">
        <authorList>
            <person name="Feng X."/>
        </authorList>
    </citation>
    <scope>NUCLEOTIDE SEQUENCE [LARGE SCALE GENOMIC DNA]</scope>
    <source>
        <strain evidence="6 7">JCM23202</strain>
    </source>
</reference>
<dbReference type="GO" id="GO:0005829">
    <property type="term" value="C:cytosol"/>
    <property type="evidence" value="ECO:0007669"/>
    <property type="project" value="TreeGrafter"/>
</dbReference>
<gene>
    <name evidence="4 6" type="primary">purN</name>
    <name evidence="6" type="ORF">H5P27_12025</name>
</gene>
<comment type="similarity">
    <text evidence="4">Belongs to the GART family.</text>
</comment>
<dbReference type="SUPFAM" id="SSF53328">
    <property type="entry name" value="Formyltransferase"/>
    <property type="match status" value="1"/>
</dbReference>
<protein>
    <recommendedName>
        <fullName evidence="4">Phosphoribosylglycinamide formyltransferase</fullName>
        <ecNumber evidence="4">2.1.2.2</ecNumber>
    </recommendedName>
    <alternativeName>
        <fullName evidence="4">5'-phosphoribosylglycinamide transformylase</fullName>
    </alternativeName>
    <alternativeName>
        <fullName evidence="4">GAR transformylase</fullName>
        <shortName evidence="4">GART</shortName>
    </alternativeName>
</protein>
<feature type="active site" description="Proton donor" evidence="4">
    <location>
        <position position="108"/>
    </location>
</feature>